<evidence type="ECO:0000313" key="13">
    <source>
        <dbReference type="EMBL" id="ABG57534.1"/>
    </source>
</evidence>
<feature type="binding site" evidence="9">
    <location>
        <begin position="125"/>
        <end position="127"/>
    </location>
    <ligand>
        <name>2-[(2R,5Z)-2-carboxy-4-methylthiazol-5(2H)-ylidene]ethyl phosphate</name>
        <dbReference type="ChEBI" id="CHEBI:62899"/>
    </ligand>
</feature>
<evidence type="ECO:0000256" key="6">
    <source>
        <dbReference type="ARBA" id="ARBA00047334"/>
    </source>
</evidence>
<dbReference type="OrthoDB" id="9812206at2"/>
<feature type="binding site" evidence="9">
    <location>
        <position position="61"/>
    </location>
    <ligand>
        <name>Mg(2+)</name>
        <dbReference type="ChEBI" id="CHEBI:18420"/>
    </ligand>
</feature>
<name>A0A6N4SMP1_CYTH3</name>
<dbReference type="EMBL" id="CP000383">
    <property type="protein sequence ID" value="ABG57534.1"/>
    <property type="molecule type" value="Genomic_DNA"/>
</dbReference>
<reference evidence="13 14" key="1">
    <citation type="journal article" date="2007" name="Appl. Environ. Microbiol.">
        <title>Genome sequence of the cellulolytic gliding bacterium Cytophaga hutchinsonii.</title>
        <authorList>
            <person name="Xie G."/>
            <person name="Bruce D.C."/>
            <person name="Challacombe J.F."/>
            <person name="Chertkov O."/>
            <person name="Detter J.C."/>
            <person name="Gilna P."/>
            <person name="Han C.S."/>
            <person name="Lucas S."/>
            <person name="Misra M."/>
            <person name="Myers G.L."/>
            <person name="Richardson P."/>
            <person name="Tapia R."/>
            <person name="Thayer N."/>
            <person name="Thompson L.S."/>
            <person name="Brettin T.S."/>
            <person name="Henrissat B."/>
            <person name="Wilson D.B."/>
            <person name="McBride M.J."/>
        </authorList>
    </citation>
    <scope>NUCLEOTIDE SEQUENCE [LARGE SCALE GENOMIC DNA]</scope>
    <source>
        <strain evidence="14">ATCC 33406 / DSM 1761 / CIP 103989 / NBRC 15051 / NCIMB 9469 / D465</strain>
    </source>
</reference>
<keyword evidence="3 9" id="KW-0479">Metal-binding</keyword>
<dbReference type="GO" id="GO:0009229">
    <property type="term" value="P:thiamine diphosphate biosynthetic process"/>
    <property type="evidence" value="ECO:0007669"/>
    <property type="project" value="UniProtKB-UniRule"/>
</dbReference>
<dbReference type="Proteomes" id="UP000001822">
    <property type="component" value="Chromosome"/>
</dbReference>
<organism evidence="13 14">
    <name type="scientific">Cytophaga hutchinsonii (strain ATCC 33406 / DSM 1761 / CIP 103989 / NBRC 15051 / NCIMB 9469 / D465)</name>
    <dbReference type="NCBI Taxonomy" id="269798"/>
    <lineage>
        <taxon>Bacteria</taxon>
        <taxon>Pseudomonadati</taxon>
        <taxon>Bacteroidota</taxon>
        <taxon>Cytophagia</taxon>
        <taxon>Cytophagales</taxon>
        <taxon>Cytophagaceae</taxon>
        <taxon>Cytophaga</taxon>
    </lineage>
</organism>
<evidence type="ECO:0000256" key="7">
    <source>
        <dbReference type="ARBA" id="ARBA00047851"/>
    </source>
</evidence>
<comment type="catalytic activity">
    <reaction evidence="6 9 10">
        <text>4-methyl-5-(2-phosphooxyethyl)-thiazole + 4-amino-2-methyl-5-(diphosphooxymethyl)pyrimidine + H(+) = thiamine phosphate + diphosphate</text>
        <dbReference type="Rhea" id="RHEA:22328"/>
        <dbReference type="ChEBI" id="CHEBI:15378"/>
        <dbReference type="ChEBI" id="CHEBI:33019"/>
        <dbReference type="ChEBI" id="CHEBI:37575"/>
        <dbReference type="ChEBI" id="CHEBI:57841"/>
        <dbReference type="ChEBI" id="CHEBI:58296"/>
        <dbReference type="EC" id="2.5.1.3"/>
    </reaction>
</comment>
<dbReference type="NCBIfam" id="NF000736">
    <property type="entry name" value="PRK00043.2-3"/>
    <property type="match status" value="1"/>
</dbReference>
<gene>
    <name evidence="9 13" type="primary">thiE</name>
    <name evidence="13" type="ordered locus">CHU_0242</name>
</gene>
<dbReference type="GO" id="GO:0005737">
    <property type="term" value="C:cytoplasm"/>
    <property type="evidence" value="ECO:0007669"/>
    <property type="project" value="TreeGrafter"/>
</dbReference>
<dbReference type="KEGG" id="chu:CHU_0242"/>
<evidence type="ECO:0000256" key="5">
    <source>
        <dbReference type="ARBA" id="ARBA00022977"/>
    </source>
</evidence>
<proteinExistence type="inferred from homology"/>
<evidence type="ECO:0000256" key="11">
    <source>
        <dbReference type="RuleBase" id="RU004253"/>
    </source>
</evidence>
<comment type="catalytic activity">
    <reaction evidence="8 9 10">
        <text>2-[(2R,5Z)-2-carboxy-4-methylthiazol-5(2H)-ylidene]ethyl phosphate + 4-amino-2-methyl-5-(diphosphooxymethyl)pyrimidine + 2 H(+) = thiamine phosphate + CO2 + diphosphate</text>
        <dbReference type="Rhea" id="RHEA:47844"/>
        <dbReference type="ChEBI" id="CHEBI:15378"/>
        <dbReference type="ChEBI" id="CHEBI:16526"/>
        <dbReference type="ChEBI" id="CHEBI:33019"/>
        <dbReference type="ChEBI" id="CHEBI:37575"/>
        <dbReference type="ChEBI" id="CHEBI:57841"/>
        <dbReference type="ChEBI" id="CHEBI:62899"/>
        <dbReference type="EC" id="2.5.1.3"/>
    </reaction>
</comment>
<feature type="binding site" evidence="9">
    <location>
        <position position="161"/>
    </location>
    <ligand>
        <name>2-[(2R,5Z)-2-carboxy-4-methylthiazol-5(2H)-ylidene]ethyl phosphate</name>
        <dbReference type="ChEBI" id="CHEBI:62899"/>
    </ligand>
</feature>
<feature type="binding site" evidence="9">
    <location>
        <position position="80"/>
    </location>
    <ligand>
        <name>Mg(2+)</name>
        <dbReference type="ChEBI" id="CHEBI:18420"/>
    </ligand>
</feature>
<dbReference type="GO" id="GO:0000287">
    <property type="term" value="F:magnesium ion binding"/>
    <property type="evidence" value="ECO:0007669"/>
    <property type="project" value="UniProtKB-UniRule"/>
</dbReference>
<dbReference type="RefSeq" id="WP_011583650.1">
    <property type="nucleotide sequence ID" value="NC_008255.1"/>
</dbReference>
<feature type="binding site" evidence="9">
    <location>
        <position position="128"/>
    </location>
    <ligand>
        <name>4-amino-2-methyl-5-(diphosphooxymethyl)pyrimidine</name>
        <dbReference type="ChEBI" id="CHEBI:57841"/>
    </ligand>
</feature>
<evidence type="ECO:0000256" key="9">
    <source>
        <dbReference type="HAMAP-Rule" id="MF_00097"/>
    </source>
</evidence>
<evidence type="ECO:0000256" key="2">
    <source>
        <dbReference type="ARBA" id="ARBA00022679"/>
    </source>
</evidence>
<evidence type="ECO:0000256" key="1">
    <source>
        <dbReference type="ARBA" id="ARBA00005165"/>
    </source>
</evidence>
<dbReference type="PANTHER" id="PTHR20857:SF15">
    <property type="entry name" value="THIAMINE-PHOSPHATE SYNTHASE"/>
    <property type="match status" value="1"/>
</dbReference>
<feature type="binding site" evidence="9">
    <location>
        <begin position="28"/>
        <end position="32"/>
    </location>
    <ligand>
        <name>4-amino-2-methyl-5-(diphosphooxymethyl)pyrimidine</name>
        <dbReference type="ChEBI" id="CHEBI:57841"/>
    </ligand>
</feature>
<evidence type="ECO:0000259" key="12">
    <source>
        <dbReference type="Pfam" id="PF02581"/>
    </source>
</evidence>
<keyword evidence="2 9" id="KW-0808">Transferase</keyword>
<dbReference type="UniPathway" id="UPA00060">
    <property type="reaction ID" value="UER00141"/>
</dbReference>
<dbReference type="GO" id="GO:0009228">
    <property type="term" value="P:thiamine biosynthetic process"/>
    <property type="evidence" value="ECO:0007669"/>
    <property type="project" value="UniProtKB-KW"/>
</dbReference>
<evidence type="ECO:0000256" key="3">
    <source>
        <dbReference type="ARBA" id="ARBA00022723"/>
    </source>
</evidence>
<comment type="function">
    <text evidence="9">Condenses 4-methyl-5-(beta-hydroxyethyl)thiazole monophosphate (THZ-P) and 2-methyl-4-amino-5-hydroxymethyl pyrimidine pyrophosphate (HMP-PP) to form thiamine monophosphate (TMP).</text>
</comment>
<dbReference type="Gene3D" id="3.20.20.70">
    <property type="entry name" value="Aldolase class I"/>
    <property type="match status" value="1"/>
</dbReference>
<comment type="caution">
    <text evidence="9">Lacks conserved residue(s) required for the propagation of feature annotation.</text>
</comment>
<accession>A0A6N4SMP1</accession>
<sequence>MNISNLHYITDTTQGLEPLLKAGLNWVQLRVKNRNEKEMYNLADSFVALCEKYKAYSIINDYPKLARRVGADGVHLGKEDMSPAEARALLGKDFIIGGTANTFEDVEGLYEAGVDYVGLGPLRFTETKKNLSPVLGLEGYNEIMQSCQANSIRTPIIAIGGIAVEDLAALYDMGLHGVAVSAAIRKAQNPAAAVKAFLAVNAL</sequence>
<dbReference type="Pfam" id="PF02581">
    <property type="entry name" value="TMP-TENI"/>
    <property type="match status" value="1"/>
</dbReference>
<evidence type="ECO:0000313" key="14">
    <source>
        <dbReference type="Proteomes" id="UP000001822"/>
    </source>
</evidence>
<dbReference type="CDD" id="cd00564">
    <property type="entry name" value="TMP_TenI"/>
    <property type="match status" value="1"/>
</dbReference>
<dbReference type="InterPro" id="IPR013785">
    <property type="entry name" value="Aldolase_TIM"/>
</dbReference>
<dbReference type="InterPro" id="IPR022998">
    <property type="entry name" value="ThiamineP_synth_TenI"/>
</dbReference>
<dbReference type="HAMAP" id="MF_00097">
    <property type="entry name" value="TMP_synthase"/>
    <property type="match status" value="1"/>
</dbReference>
<comment type="cofactor">
    <cofactor evidence="9">
        <name>Mg(2+)</name>
        <dbReference type="ChEBI" id="CHEBI:18420"/>
    </cofactor>
    <text evidence="9">Binds 1 Mg(2+) ion per subunit.</text>
</comment>
<dbReference type="GO" id="GO:0004789">
    <property type="term" value="F:thiamine-phosphate diphosphorylase activity"/>
    <property type="evidence" value="ECO:0007669"/>
    <property type="project" value="UniProtKB-UniRule"/>
</dbReference>
<evidence type="ECO:0000256" key="8">
    <source>
        <dbReference type="ARBA" id="ARBA00047883"/>
    </source>
</evidence>
<comment type="pathway">
    <text evidence="1 9 11">Cofactor biosynthesis; thiamine diphosphate biosynthesis; thiamine phosphate from 4-amino-2-methyl-5-diphosphomethylpyrimidine and 4-methyl-5-(2-phosphoethyl)-thiazole: step 1/1.</text>
</comment>
<feature type="domain" description="Thiamine phosphate synthase/TenI" evidence="12">
    <location>
        <begin position="11"/>
        <end position="184"/>
    </location>
</feature>
<dbReference type="EC" id="2.5.1.3" evidence="9"/>
<comment type="catalytic activity">
    <reaction evidence="7 9 10">
        <text>2-(2-carboxy-4-methylthiazol-5-yl)ethyl phosphate + 4-amino-2-methyl-5-(diphosphooxymethyl)pyrimidine + 2 H(+) = thiamine phosphate + CO2 + diphosphate</text>
        <dbReference type="Rhea" id="RHEA:47848"/>
        <dbReference type="ChEBI" id="CHEBI:15378"/>
        <dbReference type="ChEBI" id="CHEBI:16526"/>
        <dbReference type="ChEBI" id="CHEBI:33019"/>
        <dbReference type="ChEBI" id="CHEBI:37575"/>
        <dbReference type="ChEBI" id="CHEBI:57841"/>
        <dbReference type="ChEBI" id="CHEBI:62890"/>
        <dbReference type="EC" id="2.5.1.3"/>
    </reaction>
</comment>
<comment type="similarity">
    <text evidence="9 10">Belongs to the thiamine-phosphate synthase family.</text>
</comment>
<evidence type="ECO:0000256" key="4">
    <source>
        <dbReference type="ARBA" id="ARBA00022842"/>
    </source>
</evidence>
<dbReference type="NCBIfam" id="TIGR00693">
    <property type="entry name" value="thiE"/>
    <property type="match status" value="1"/>
</dbReference>
<feature type="binding site" evidence="9">
    <location>
        <position position="60"/>
    </location>
    <ligand>
        <name>4-amino-2-methyl-5-(diphosphooxymethyl)pyrimidine</name>
        <dbReference type="ChEBI" id="CHEBI:57841"/>
    </ligand>
</feature>
<dbReference type="SUPFAM" id="SSF51391">
    <property type="entry name" value="Thiamin phosphate synthase"/>
    <property type="match status" value="1"/>
</dbReference>
<dbReference type="InterPro" id="IPR036206">
    <property type="entry name" value="ThiamineP_synth_sf"/>
</dbReference>
<dbReference type="PANTHER" id="PTHR20857">
    <property type="entry name" value="THIAMINE-PHOSPHATE PYROPHOSPHORYLASE"/>
    <property type="match status" value="1"/>
</dbReference>
<keyword evidence="14" id="KW-1185">Reference proteome</keyword>
<keyword evidence="5 9" id="KW-0784">Thiamine biosynthesis</keyword>
<protein>
    <recommendedName>
        <fullName evidence="9">Thiamine-phosphate synthase</fullName>
        <shortName evidence="9">TP synthase</shortName>
        <shortName evidence="9">TPS</shortName>
        <ecNumber evidence="9">2.5.1.3</ecNumber>
    </recommendedName>
    <alternativeName>
        <fullName evidence="9">Thiamine-phosphate pyrophosphorylase</fullName>
        <shortName evidence="9">TMP pyrophosphorylase</shortName>
        <shortName evidence="9">TMP-PPase</shortName>
    </alternativeName>
</protein>
<dbReference type="AlphaFoldDB" id="A0A6N4SMP1"/>
<evidence type="ECO:0000256" key="10">
    <source>
        <dbReference type="RuleBase" id="RU003826"/>
    </source>
</evidence>
<dbReference type="InterPro" id="IPR034291">
    <property type="entry name" value="TMP_synthase"/>
</dbReference>
<keyword evidence="4 9" id="KW-0460">Magnesium</keyword>
<feature type="binding site" evidence="9">
    <location>
        <position position="99"/>
    </location>
    <ligand>
        <name>4-amino-2-methyl-5-(diphosphooxymethyl)pyrimidine</name>
        <dbReference type="ChEBI" id="CHEBI:57841"/>
    </ligand>
</feature>